<sequence length="440" mass="50317">MDKTIPLKRLEVRLDNPTIRVDTYEDVQSSKFVTGRIVLMNQEPLPIRNVKVWLRVERKVSWFIKSFSYQLVKNIDNILLKEVTLYPPSPHVKPANRLEPGNHVWQFCFELETPIAESIHGLHHAHLRYIIEAEVLMRGLLSPTLRASQTLHVINPSSTQVRNSSSEHQKKSSVGTKGVEYIIYAPSVRHRWGEPVDFEFRVPRSPNVGRISAIFKLREEIKLQALFNKRLISDTRESFIAEGEKDLTSESTATQVRFPLPRSLTVCRQSVKEERIQINHSIRITLEIEDDYGKVERVEFDFPFHLEFPVGIKFDEKGSACFDGVRKIPTGEEEGLLDAPPPFGKHDQDQLYAQDSMPTYLTSTDVDHQAIQNPERSSGELRINSPSEITPSYELAVQGPELYFMSGNSLPTYDNISGGLEQRGHIEYPSPAVCHRVRSH</sequence>
<dbReference type="AlphaFoldDB" id="A0AAV9N3H0"/>
<comment type="caution">
    <text evidence="2">The sequence shown here is derived from an EMBL/GenBank/DDBJ whole genome shotgun (WGS) entry which is preliminary data.</text>
</comment>
<dbReference type="Pfam" id="PF00339">
    <property type="entry name" value="Arrestin_N"/>
    <property type="match status" value="1"/>
</dbReference>
<proteinExistence type="predicted"/>
<dbReference type="SUPFAM" id="SSF81296">
    <property type="entry name" value="E set domains"/>
    <property type="match status" value="1"/>
</dbReference>
<protein>
    <recommendedName>
        <fullName evidence="1">Arrestin-like N-terminal domain-containing protein</fullName>
    </recommendedName>
</protein>
<dbReference type="RefSeq" id="XP_064703973.1">
    <property type="nucleotide sequence ID" value="XM_064849270.1"/>
</dbReference>
<name>A0AAV9N3H0_9EURO</name>
<dbReference type="GeneID" id="89973880"/>
<dbReference type="InterPro" id="IPR014752">
    <property type="entry name" value="Arrestin-like_C"/>
</dbReference>
<evidence type="ECO:0000259" key="1">
    <source>
        <dbReference type="Pfam" id="PF00339"/>
    </source>
</evidence>
<keyword evidence="3" id="KW-1185">Reference proteome</keyword>
<gene>
    <name evidence="2" type="ORF">LTR84_005705</name>
</gene>
<dbReference type="InterPro" id="IPR011021">
    <property type="entry name" value="Arrestin-like_N"/>
</dbReference>
<organism evidence="2 3">
    <name type="scientific">Exophiala bonariae</name>
    <dbReference type="NCBI Taxonomy" id="1690606"/>
    <lineage>
        <taxon>Eukaryota</taxon>
        <taxon>Fungi</taxon>
        <taxon>Dikarya</taxon>
        <taxon>Ascomycota</taxon>
        <taxon>Pezizomycotina</taxon>
        <taxon>Eurotiomycetes</taxon>
        <taxon>Chaetothyriomycetidae</taxon>
        <taxon>Chaetothyriales</taxon>
        <taxon>Herpotrichiellaceae</taxon>
        <taxon>Exophiala</taxon>
    </lineage>
</organism>
<evidence type="ECO:0000313" key="2">
    <source>
        <dbReference type="EMBL" id="KAK5048614.1"/>
    </source>
</evidence>
<dbReference type="InterPro" id="IPR014756">
    <property type="entry name" value="Ig_E-set"/>
</dbReference>
<dbReference type="EMBL" id="JAVRRD010000021">
    <property type="protein sequence ID" value="KAK5048614.1"/>
    <property type="molecule type" value="Genomic_DNA"/>
</dbReference>
<dbReference type="Gene3D" id="2.60.40.640">
    <property type="match status" value="1"/>
</dbReference>
<evidence type="ECO:0000313" key="3">
    <source>
        <dbReference type="Proteomes" id="UP001358417"/>
    </source>
</evidence>
<dbReference type="Proteomes" id="UP001358417">
    <property type="component" value="Unassembled WGS sequence"/>
</dbReference>
<accession>A0AAV9N3H0</accession>
<reference evidence="2 3" key="1">
    <citation type="submission" date="2023-08" db="EMBL/GenBank/DDBJ databases">
        <title>Black Yeasts Isolated from many extreme environments.</title>
        <authorList>
            <person name="Coleine C."/>
            <person name="Stajich J.E."/>
            <person name="Selbmann L."/>
        </authorList>
    </citation>
    <scope>NUCLEOTIDE SEQUENCE [LARGE SCALE GENOMIC DNA]</scope>
    <source>
        <strain evidence="2 3">CCFEE 5792</strain>
    </source>
</reference>
<feature type="domain" description="Arrestin-like N-terminal" evidence="1">
    <location>
        <begin position="31"/>
        <end position="154"/>
    </location>
</feature>